<accession>A0AC59HCA2</accession>
<evidence type="ECO:0000313" key="1">
    <source>
        <dbReference type="EMBL" id="AXH71375.1"/>
    </source>
</evidence>
<proteinExistence type="predicted"/>
<reference evidence="1 2" key="1">
    <citation type="journal article" date="2019" name="Environ. Microbiol.">
        <title>Pelagiphages in the Podoviridae family integrate into host genomes.</title>
        <authorList>
            <person name="Zhao Y."/>
            <person name="Qin F."/>
            <person name="Zhang R."/>
            <person name="Giovannoni S.J."/>
            <person name="Zhang Z."/>
            <person name="Sun J."/>
            <person name="Du S."/>
            <person name="Rensing C."/>
        </authorList>
    </citation>
    <scope>NUCLEOTIDE SEQUENCE [LARGE SCALE GENOMIC DNA]</scope>
</reference>
<organism evidence="1 2">
    <name type="scientific">Pelagibacter phage HTVC119P</name>
    <dbReference type="NCBI Taxonomy" id="2283020"/>
    <lineage>
        <taxon>Viruses</taxon>
        <taxon>Duplodnaviria</taxon>
        <taxon>Heunggongvirae</taxon>
        <taxon>Uroviricota</taxon>
        <taxon>Caudoviricetes</taxon>
        <taxon>Autographivirales</taxon>
        <taxon>Votkovvirus</taxon>
    </lineage>
</organism>
<dbReference type="Proteomes" id="UP000317351">
    <property type="component" value="Segment"/>
</dbReference>
<name>A0AC59HCA2_9CAUD</name>
<sequence length="239" mass="26101">MVEKVQVETPEPVEPTVEAPAETTTETVKEEPKEKILGKFDTQADLIKSYQELEKKISQPKTEDKGLEIEAKAEEAVAQAGLDMSALQNEYDTNGELSKDSIDKLTSVGIDKSIIDAYIDGQSALAQNIETDIKSVVGGNDQYKEMMVWAKENLSTEEVSAYNNTVNSRDVASVKLAVSGLKARMDAGKEPNLVQGKASITSNGYESWAQVTEAMADPRYTKDPAYQAEVQSKLSNSNL</sequence>
<gene>
    <name evidence="1" type="ORF">P119_gp26</name>
</gene>
<dbReference type="EMBL" id="MH598806">
    <property type="protein sequence ID" value="AXH71375.1"/>
    <property type="molecule type" value="Genomic_DNA"/>
</dbReference>
<evidence type="ECO:0000313" key="2">
    <source>
        <dbReference type="Proteomes" id="UP000317351"/>
    </source>
</evidence>
<protein>
    <submittedName>
        <fullName evidence="1">Scaffolding protein</fullName>
    </submittedName>
</protein>